<dbReference type="RefSeq" id="WP_142529673.1">
    <property type="nucleotide sequence ID" value="NZ_CBCSJO010000009.1"/>
</dbReference>
<dbReference type="InterPro" id="IPR041614">
    <property type="entry name" value="DprA_WH"/>
</dbReference>
<dbReference type="InterPro" id="IPR057666">
    <property type="entry name" value="DrpA_SLOG"/>
</dbReference>
<dbReference type="SUPFAM" id="SSF102405">
    <property type="entry name" value="MCP/YpsA-like"/>
    <property type="match status" value="1"/>
</dbReference>
<organism evidence="4 5">
    <name type="scientific">Pedobacter westerhofensis</name>
    <dbReference type="NCBI Taxonomy" id="425512"/>
    <lineage>
        <taxon>Bacteria</taxon>
        <taxon>Pseudomonadati</taxon>
        <taxon>Bacteroidota</taxon>
        <taxon>Sphingobacteriia</taxon>
        <taxon>Sphingobacteriales</taxon>
        <taxon>Sphingobacteriaceae</taxon>
        <taxon>Pedobacter</taxon>
    </lineage>
</organism>
<dbReference type="PANTHER" id="PTHR43022">
    <property type="entry name" value="PROTEIN SMF"/>
    <property type="match status" value="1"/>
</dbReference>
<proteinExistence type="inferred from homology"/>
<evidence type="ECO:0000256" key="1">
    <source>
        <dbReference type="ARBA" id="ARBA00006525"/>
    </source>
</evidence>
<dbReference type="GO" id="GO:0006281">
    <property type="term" value="P:DNA repair"/>
    <property type="evidence" value="ECO:0007669"/>
    <property type="project" value="UniProtKB-KW"/>
</dbReference>
<comment type="similarity">
    <text evidence="1">Belongs to the DprA/Smf family.</text>
</comment>
<dbReference type="Pfam" id="PF17782">
    <property type="entry name" value="WHD_DprA"/>
    <property type="match status" value="1"/>
</dbReference>
<protein>
    <submittedName>
        <fullName evidence="4">DNA processing protein</fullName>
    </submittedName>
</protein>
<dbReference type="EMBL" id="FXTN01000009">
    <property type="protein sequence ID" value="SMO88533.1"/>
    <property type="molecule type" value="Genomic_DNA"/>
</dbReference>
<reference evidence="4 5" key="1">
    <citation type="submission" date="2017-05" db="EMBL/GenBank/DDBJ databases">
        <authorList>
            <person name="Varghese N."/>
            <person name="Submissions S."/>
        </authorList>
    </citation>
    <scope>NUCLEOTIDE SEQUENCE [LARGE SCALE GENOMIC DNA]</scope>
    <source>
        <strain evidence="4 5">DSM 19036</strain>
    </source>
</reference>
<dbReference type="Pfam" id="PF14520">
    <property type="entry name" value="HHH_5"/>
    <property type="match status" value="1"/>
</dbReference>
<dbReference type="PANTHER" id="PTHR43022:SF1">
    <property type="entry name" value="PROTEIN SMF"/>
    <property type="match status" value="1"/>
</dbReference>
<dbReference type="Gene3D" id="1.10.10.10">
    <property type="entry name" value="Winged helix-like DNA-binding domain superfamily/Winged helix DNA-binding domain"/>
    <property type="match status" value="1"/>
</dbReference>
<gene>
    <name evidence="4" type="ORF">SAMN06265348_109266</name>
</gene>
<evidence type="ECO:0000313" key="4">
    <source>
        <dbReference type="EMBL" id="SMO88533.1"/>
    </source>
</evidence>
<dbReference type="NCBIfam" id="TIGR00732">
    <property type="entry name" value="dprA"/>
    <property type="match status" value="1"/>
</dbReference>
<evidence type="ECO:0000259" key="2">
    <source>
        <dbReference type="Pfam" id="PF02481"/>
    </source>
</evidence>
<dbReference type="InterPro" id="IPR010994">
    <property type="entry name" value="RuvA_2-like"/>
</dbReference>
<dbReference type="InterPro" id="IPR036388">
    <property type="entry name" value="WH-like_DNA-bd_sf"/>
</dbReference>
<feature type="domain" description="Smf/DprA SLOG" evidence="2">
    <location>
        <begin position="79"/>
        <end position="285"/>
    </location>
</feature>
<dbReference type="Gene3D" id="3.40.50.450">
    <property type="match status" value="1"/>
</dbReference>
<dbReference type="OrthoDB" id="9785707at2"/>
<dbReference type="AlphaFoldDB" id="A0A521EXB4"/>
<evidence type="ECO:0000313" key="5">
    <source>
        <dbReference type="Proteomes" id="UP000320300"/>
    </source>
</evidence>
<dbReference type="GO" id="GO:0009294">
    <property type="term" value="P:DNA-mediated transformation"/>
    <property type="evidence" value="ECO:0007669"/>
    <property type="project" value="InterPro"/>
</dbReference>
<name>A0A521EXB4_9SPHI</name>
<sequence>MSLTHQIALTLVQSVGHVTAKSLLARFGTPEAVFSASMQDLLQVEGIGAVTAGQICRTDALVLAEKQLKFLEKHQIDPLFYTDERYPKRLKNCYDAPVMLYYRGTANLNHPRIVSVVGTRRATSYGLMLCEQLAETLKDYGVLVVSGLAYGIDVAAHRQSLLQGIPTVGVLGHGLDRLYPSAHRQTANEMIRNGGLLTEFPLYTNADKENFPKRNRIIAGIADVTVVVEAALKGGALITAELANSYNRDVFAFPGRTTNQYSEGCNFLIKTNRAGLISHPRDLAYFMGWEAETALTTPRQSSLAIALSATEQTVITVLQSSSQRIDELSIKAGIPQSKLAIHLLNLEIKGLIVSLPGSVYQLV</sequence>
<dbReference type="InterPro" id="IPR003488">
    <property type="entry name" value="DprA"/>
</dbReference>
<feature type="domain" description="DprA winged helix" evidence="3">
    <location>
        <begin position="304"/>
        <end position="357"/>
    </location>
</feature>
<accession>A0A521EXB4</accession>
<dbReference type="Proteomes" id="UP000320300">
    <property type="component" value="Unassembled WGS sequence"/>
</dbReference>
<keyword evidence="5" id="KW-1185">Reference proteome</keyword>
<dbReference type="Pfam" id="PF02481">
    <property type="entry name" value="DNA_processg_A"/>
    <property type="match status" value="1"/>
</dbReference>
<evidence type="ECO:0000259" key="3">
    <source>
        <dbReference type="Pfam" id="PF17782"/>
    </source>
</evidence>
<dbReference type="SUPFAM" id="SSF47781">
    <property type="entry name" value="RuvA domain 2-like"/>
    <property type="match status" value="1"/>
</dbReference>